<sequence length="290" mass="34070">MKLAGIIVTYMPDVQDLINNIDSCVNDLDYLILWENTPREMIRYDRDFFLERFPNKISFAGTGENVGIGKALNYGARIATENGYTHLLTMDQDSYFEIDHLSRYKEQILTCHYTSVGIFGVNYRNNDCDTFSKASRYLEQPDCITSGSIIAVETFHKTGLFNENLFIDAVDFDFCYNIKKKCNLITMICTEISLFHKIGYGSKTRWGFYTDNYSPMRTYFIVRNQLLMWFKYPEQFPNTRKKFLIKDYILMRIVKVLLAEDQKIKKLSAIYFGVLDALLRNEKKRRYFNG</sequence>
<comment type="caution">
    <text evidence="1">The sequence shown here is derived from an EMBL/GenBank/DDBJ whole genome shotgun (WGS) entry which is preliminary data.</text>
</comment>
<evidence type="ECO:0000313" key="1">
    <source>
        <dbReference type="EMBL" id="MFD2598078.1"/>
    </source>
</evidence>
<protein>
    <recommendedName>
        <fullName evidence="3">Rhamnosyltransferase</fullName>
    </recommendedName>
</protein>
<dbReference type="RefSeq" id="WP_380867656.1">
    <property type="nucleotide sequence ID" value="NZ_JBHUMA010000004.1"/>
</dbReference>
<dbReference type="SUPFAM" id="SSF53448">
    <property type="entry name" value="Nucleotide-diphospho-sugar transferases"/>
    <property type="match status" value="1"/>
</dbReference>
<accession>A0ABW5NHQ7</accession>
<evidence type="ECO:0008006" key="3">
    <source>
        <dbReference type="Google" id="ProtNLM"/>
    </source>
</evidence>
<keyword evidence="2" id="KW-1185">Reference proteome</keyword>
<evidence type="ECO:0000313" key="2">
    <source>
        <dbReference type="Proteomes" id="UP001597393"/>
    </source>
</evidence>
<gene>
    <name evidence="1" type="ORF">ACFSQ3_03855</name>
</gene>
<reference evidence="2" key="1">
    <citation type="journal article" date="2019" name="Int. J. Syst. Evol. Microbiol.">
        <title>The Global Catalogue of Microorganisms (GCM) 10K type strain sequencing project: providing services to taxonomists for standard genome sequencing and annotation.</title>
        <authorList>
            <consortium name="The Broad Institute Genomics Platform"/>
            <consortium name="The Broad Institute Genome Sequencing Center for Infectious Disease"/>
            <person name="Wu L."/>
            <person name="Ma J."/>
        </authorList>
    </citation>
    <scope>NUCLEOTIDE SEQUENCE [LARGE SCALE GENOMIC DNA]</scope>
    <source>
        <strain evidence="2">KCTC 42248</strain>
    </source>
</reference>
<organism evidence="1 2">
    <name type="scientific">Sphingobacterium corticis</name>
    <dbReference type="NCBI Taxonomy" id="1812823"/>
    <lineage>
        <taxon>Bacteria</taxon>
        <taxon>Pseudomonadati</taxon>
        <taxon>Bacteroidota</taxon>
        <taxon>Sphingobacteriia</taxon>
        <taxon>Sphingobacteriales</taxon>
        <taxon>Sphingobacteriaceae</taxon>
        <taxon>Sphingobacterium</taxon>
    </lineage>
</organism>
<dbReference type="InterPro" id="IPR029044">
    <property type="entry name" value="Nucleotide-diphossugar_trans"/>
</dbReference>
<dbReference type="Proteomes" id="UP001597393">
    <property type="component" value="Unassembled WGS sequence"/>
</dbReference>
<dbReference type="EMBL" id="JBHUMA010000004">
    <property type="protein sequence ID" value="MFD2598078.1"/>
    <property type="molecule type" value="Genomic_DNA"/>
</dbReference>
<name>A0ABW5NHQ7_9SPHI</name>
<proteinExistence type="predicted"/>
<dbReference type="Gene3D" id="3.90.550.10">
    <property type="entry name" value="Spore Coat Polysaccharide Biosynthesis Protein SpsA, Chain A"/>
    <property type="match status" value="1"/>
</dbReference>